<dbReference type="Gene3D" id="3.90.1200.10">
    <property type="match status" value="1"/>
</dbReference>
<sequence>MHEGQVDADAALVRRLVDAQLPAWSSLPLTPVAAYGTDHRLFRLGDELLVRVPVYAGSAGQALTDAAWLPRIAAGLAGVVPVEVPVPVALGEPTDELPFAWSVVPWLEGEPLDAAGVAGRVDRRQLAEDLAAFVLALRAVDPSGGPAPRGPWSRGAPLPDDAASTREVADEIDALAGTVDPVRARRVWAEALEAGPWTGEPVWIHGDLLDGNLLVRDGRLSAVIDFGFLAVADPAPDVVPAWTLFDAEARRAYRAALDVDDATWARARAWAMLPALAGAEYYATSAPAFAARSRRHLDALLHNA</sequence>
<gene>
    <name evidence="2" type="ORF">GRQ65_03825</name>
</gene>
<evidence type="ECO:0000313" key="2">
    <source>
        <dbReference type="EMBL" id="MXG88674.1"/>
    </source>
</evidence>
<organism evidence="2 3">
    <name type="scientific">Nocardioides flavescens</name>
    <dbReference type="NCBI Taxonomy" id="2691959"/>
    <lineage>
        <taxon>Bacteria</taxon>
        <taxon>Bacillati</taxon>
        <taxon>Actinomycetota</taxon>
        <taxon>Actinomycetes</taxon>
        <taxon>Propionibacteriales</taxon>
        <taxon>Nocardioidaceae</taxon>
        <taxon>Nocardioides</taxon>
    </lineage>
</organism>
<dbReference type="Gene3D" id="3.30.200.20">
    <property type="entry name" value="Phosphorylase Kinase, domain 1"/>
    <property type="match status" value="1"/>
</dbReference>
<keyword evidence="2" id="KW-0808">Transferase</keyword>
<keyword evidence="3" id="KW-1185">Reference proteome</keyword>
<comment type="caution">
    <text evidence="2">The sequence shown here is derived from an EMBL/GenBank/DDBJ whole genome shotgun (WGS) entry which is preliminary data.</text>
</comment>
<dbReference type="PANTHER" id="PTHR21310:SF42">
    <property type="entry name" value="BIFUNCTIONAL AAC_APH"/>
    <property type="match status" value="1"/>
</dbReference>
<dbReference type="PANTHER" id="PTHR21310">
    <property type="entry name" value="AMINOGLYCOSIDE PHOSPHOTRANSFERASE-RELATED-RELATED"/>
    <property type="match status" value="1"/>
</dbReference>
<dbReference type="InterPro" id="IPR002575">
    <property type="entry name" value="Aminoglycoside_PTrfase"/>
</dbReference>
<dbReference type="EMBL" id="WUEK01000002">
    <property type="protein sequence ID" value="MXG88674.1"/>
    <property type="molecule type" value="Genomic_DNA"/>
</dbReference>
<proteinExistence type="predicted"/>
<protein>
    <submittedName>
        <fullName evidence="2">Phosphotransferase</fullName>
    </submittedName>
</protein>
<dbReference type="GO" id="GO:0016740">
    <property type="term" value="F:transferase activity"/>
    <property type="evidence" value="ECO:0007669"/>
    <property type="project" value="UniProtKB-KW"/>
</dbReference>
<accession>A0A6L7F169</accession>
<dbReference type="InterPro" id="IPR011009">
    <property type="entry name" value="Kinase-like_dom_sf"/>
</dbReference>
<dbReference type="SUPFAM" id="SSF56112">
    <property type="entry name" value="Protein kinase-like (PK-like)"/>
    <property type="match status" value="1"/>
</dbReference>
<evidence type="ECO:0000259" key="1">
    <source>
        <dbReference type="Pfam" id="PF01636"/>
    </source>
</evidence>
<dbReference type="CDD" id="cd05155">
    <property type="entry name" value="APH_ChoK_like_1"/>
    <property type="match status" value="1"/>
</dbReference>
<dbReference type="AlphaFoldDB" id="A0A6L7F169"/>
<evidence type="ECO:0000313" key="3">
    <source>
        <dbReference type="Proteomes" id="UP000473325"/>
    </source>
</evidence>
<dbReference type="InterPro" id="IPR051678">
    <property type="entry name" value="AGP_Transferase"/>
</dbReference>
<feature type="domain" description="Aminoglycoside phosphotransferase" evidence="1">
    <location>
        <begin position="36"/>
        <end position="270"/>
    </location>
</feature>
<dbReference type="Proteomes" id="UP000473325">
    <property type="component" value="Unassembled WGS sequence"/>
</dbReference>
<reference evidence="2 3" key="1">
    <citation type="submission" date="2019-12" db="EMBL/GenBank/DDBJ databases">
        <authorList>
            <person name="Kun Z."/>
        </authorList>
    </citation>
    <scope>NUCLEOTIDE SEQUENCE [LARGE SCALE GENOMIC DNA]</scope>
    <source>
        <strain evidence="2 3">YIM 123512</strain>
    </source>
</reference>
<name>A0A6L7F169_9ACTN</name>
<dbReference type="Pfam" id="PF01636">
    <property type="entry name" value="APH"/>
    <property type="match status" value="1"/>
</dbReference>